<dbReference type="Proteomes" id="UP000225325">
    <property type="component" value="Segment"/>
</dbReference>
<dbReference type="EMBL" id="MF038790">
    <property type="protein sequence ID" value="ASD52260.1"/>
    <property type="molecule type" value="Genomic_DNA"/>
</dbReference>
<accession>A0A218M5I4</accession>
<keyword evidence="1" id="KW-0812">Transmembrane</keyword>
<gene>
    <name evidence="2" type="ORF">NIKTSON_35</name>
</gene>
<reference evidence="2 3" key="1">
    <citation type="submission" date="2017-05" db="EMBL/GenBank/DDBJ databases">
        <authorList>
            <person name="Hanf Z.R."/>
            <person name="Kautto E.A."/>
            <person name="Lee N.W."/>
            <person name="Nabb C."/>
            <person name="Nelson M."/>
            <person name="Smith O.J."/>
            <person name="Steiner S.B."/>
            <person name="Tyransky A."/>
            <person name="Ball S.L."/>
            <person name="Breitenberger C.A."/>
            <person name="Daniels C.J."/>
            <person name="Garlena R.A."/>
            <person name="Russell D.A."/>
            <person name="Pope W.H."/>
            <person name="Jacobs-Sera D."/>
            <person name="Hendrix R.W."/>
            <person name="Hatfull G.F."/>
        </authorList>
    </citation>
    <scope>NUCLEOTIDE SEQUENCE [LARGE SCALE GENOMIC DNA]</scope>
</reference>
<feature type="transmembrane region" description="Helical" evidence="1">
    <location>
        <begin position="21"/>
        <end position="40"/>
    </location>
</feature>
<keyword evidence="1" id="KW-0472">Membrane</keyword>
<evidence type="ECO:0000313" key="3">
    <source>
        <dbReference type="Proteomes" id="UP000225325"/>
    </source>
</evidence>
<sequence>MSNDQKKTSKFKQFITNHPQVVVYGAATAVIGGLYTYSVVRANQAHKAAVKEINAYADKVNSLIATAEQDGKAVFQLSDWSYLLVPKETPTEWIKL</sequence>
<organism evidence="2 3">
    <name type="scientific">Arthrobacter phage Niktson</name>
    <dbReference type="NCBI Taxonomy" id="2014347"/>
    <lineage>
        <taxon>Viruses</taxon>
        <taxon>Duplodnaviria</taxon>
        <taxon>Heunggongvirae</taxon>
        <taxon>Uroviricota</taxon>
        <taxon>Caudoviricetes</taxon>
        <taxon>Gordonvirus</taxon>
        <taxon>Gordonvirus niktson</taxon>
    </lineage>
</organism>
<keyword evidence="1" id="KW-1133">Transmembrane helix</keyword>
<name>A0A218M5I4_9CAUD</name>
<evidence type="ECO:0000313" key="2">
    <source>
        <dbReference type="EMBL" id="ASD52260.1"/>
    </source>
</evidence>
<proteinExistence type="predicted"/>
<evidence type="ECO:0000256" key="1">
    <source>
        <dbReference type="SAM" id="Phobius"/>
    </source>
</evidence>
<keyword evidence="3" id="KW-1185">Reference proteome</keyword>
<protein>
    <submittedName>
        <fullName evidence="2">Uncharacterized protein</fullName>
    </submittedName>
</protein>